<feature type="domain" description="SWI/SNF and RSC complexes subunit Ssr4 N-terminal" evidence="1">
    <location>
        <begin position="19"/>
        <end position="137"/>
    </location>
</feature>
<proteinExistence type="predicted"/>
<dbReference type="AlphaFoldDB" id="A0A5C3MVE0"/>
<protein>
    <recommendedName>
        <fullName evidence="1">SWI/SNF and RSC complexes subunit Ssr4 N-terminal domain-containing protein</fullName>
    </recommendedName>
</protein>
<accession>A0A5C3MVE0</accession>
<dbReference type="GO" id="GO:0006338">
    <property type="term" value="P:chromatin remodeling"/>
    <property type="evidence" value="ECO:0007669"/>
    <property type="project" value="InterPro"/>
</dbReference>
<dbReference type="InterPro" id="IPR013859">
    <property type="entry name" value="Ssr4_N"/>
</dbReference>
<dbReference type="EMBL" id="ML213518">
    <property type="protein sequence ID" value="TFK48815.1"/>
    <property type="molecule type" value="Genomic_DNA"/>
</dbReference>
<sequence>MQQLQAEGACLRYPEPLGVHQSLSMETVLNMLIKAIHLTQQLPFVWSWIDKPQDGSVYMIYMPNPERFPNDGIRWQDNETKTIIPAGQSRDLELCEIKYGFVPGSGEAVASRARRRYRLARGGHVGICIVHYSRCPPMPVNPAFNQPIRAYPLRSITNEPRIFVCMGEKFGHQVYPPGTGAQGVNYAGGIAIPPGANQQALLAQQRARMESLDAKAQAPGNAAAAVAANAARAAAQAQMQPDDDSGDEGDQVSTRALALARYRRNHELMNEVFMYAAFGEKKLPPPPPSYSTLFDKAELDEKVVCR</sequence>
<dbReference type="OrthoDB" id="5321006at2759"/>
<evidence type="ECO:0000259" key="1">
    <source>
        <dbReference type="Pfam" id="PF08549"/>
    </source>
</evidence>
<gene>
    <name evidence="2" type="ORF">OE88DRAFT_1634179</name>
</gene>
<evidence type="ECO:0000313" key="2">
    <source>
        <dbReference type="EMBL" id="TFK48815.1"/>
    </source>
</evidence>
<dbReference type="Pfam" id="PF08549">
    <property type="entry name" value="SWI-SNF_Ssr4_N"/>
    <property type="match status" value="1"/>
</dbReference>
<dbReference type="STRING" id="5364.A0A5C3MVE0"/>
<keyword evidence="3" id="KW-1185">Reference proteome</keyword>
<organism evidence="2 3">
    <name type="scientific">Heliocybe sulcata</name>
    <dbReference type="NCBI Taxonomy" id="5364"/>
    <lineage>
        <taxon>Eukaryota</taxon>
        <taxon>Fungi</taxon>
        <taxon>Dikarya</taxon>
        <taxon>Basidiomycota</taxon>
        <taxon>Agaricomycotina</taxon>
        <taxon>Agaricomycetes</taxon>
        <taxon>Gloeophyllales</taxon>
        <taxon>Gloeophyllaceae</taxon>
        <taxon>Heliocybe</taxon>
    </lineage>
</organism>
<reference evidence="2 3" key="1">
    <citation type="journal article" date="2019" name="Nat. Ecol. Evol.">
        <title>Megaphylogeny resolves global patterns of mushroom evolution.</title>
        <authorList>
            <person name="Varga T."/>
            <person name="Krizsan K."/>
            <person name="Foldi C."/>
            <person name="Dima B."/>
            <person name="Sanchez-Garcia M."/>
            <person name="Sanchez-Ramirez S."/>
            <person name="Szollosi G.J."/>
            <person name="Szarkandi J.G."/>
            <person name="Papp V."/>
            <person name="Albert L."/>
            <person name="Andreopoulos W."/>
            <person name="Angelini C."/>
            <person name="Antonin V."/>
            <person name="Barry K.W."/>
            <person name="Bougher N.L."/>
            <person name="Buchanan P."/>
            <person name="Buyck B."/>
            <person name="Bense V."/>
            <person name="Catcheside P."/>
            <person name="Chovatia M."/>
            <person name="Cooper J."/>
            <person name="Damon W."/>
            <person name="Desjardin D."/>
            <person name="Finy P."/>
            <person name="Geml J."/>
            <person name="Haridas S."/>
            <person name="Hughes K."/>
            <person name="Justo A."/>
            <person name="Karasinski D."/>
            <person name="Kautmanova I."/>
            <person name="Kiss B."/>
            <person name="Kocsube S."/>
            <person name="Kotiranta H."/>
            <person name="LaButti K.M."/>
            <person name="Lechner B.E."/>
            <person name="Liimatainen K."/>
            <person name="Lipzen A."/>
            <person name="Lukacs Z."/>
            <person name="Mihaltcheva S."/>
            <person name="Morgado L.N."/>
            <person name="Niskanen T."/>
            <person name="Noordeloos M.E."/>
            <person name="Ohm R.A."/>
            <person name="Ortiz-Santana B."/>
            <person name="Ovrebo C."/>
            <person name="Racz N."/>
            <person name="Riley R."/>
            <person name="Savchenko A."/>
            <person name="Shiryaev A."/>
            <person name="Soop K."/>
            <person name="Spirin V."/>
            <person name="Szebenyi C."/>
            <person name="Tomsovsky M."/>
            <person name="Tulloss R.E."/>
            <person name="Uehling J."/>
            <person name="Grigoriev I.V."/>
            <person name="Vagvolgyi C."/>
            <person name="Papp T."/>
            <person name="Martin F.M."/>
            <person name="Miettinen O."/>
            <person name="Hibbett D.S."/>
            <person name="Nagy L.G."/>
        </authorList>
    </citation>
    <scope>NUCLEOTIDE SEQUENCE [LARGE SCALE GENOMIC DNA]</scope>
    <source>
        <strain evidence="2 3">OMC1185</strain>
    </source>
</reference>
<name>A0A5C3MVE0_9AGAM</name>
<dbReference type="Proteomes" id="UP000305948">
    <property type="component" value="Unassembled WGS sequence"/>
</dbReference>
<evidence type="ECO:0000313" key="3">
    <source>
        <dbReference type="Proteomes" id="UP000305948"/>
    </source>
</evidence>